<accession>A0A7I8W9Z1</accession>
<evidence type="ECO:0000313" key="4">
    <source>
        <dbReference type="EMBL" id="CAD5124928.1"/>
    </source>
</evidence>
<evidence type="ECO:0000256" key="1">
    <source>
        <dbReference type="ARBA" id="ARBA00010307"/>
    </source>
</evidence>
<dbReference type="GO" id="GO:0031267">
    <property type="term" value="F:small GTPase binding"/>
    <property type="evidence" value="ECO:0007669"/>
    <property type="project" value="TreeGrafter"/>
</dbReference>
<dbReference type="EMBL" id="CAJFCJ010000024">
    <property type="protein sequence ID" value="CAD5124928.1"/>
    <property type="molecule type" value="Genomic_DNA"/>
</dbReference>
<comment type="similarity">
    <text evidence="1">Belongs to the MOG1 family.</text>
</comment>
<dbReference type="PANTHER" id="PTHR15837:SF0">
    <property type="entry name" value="RAN GUANINE NUCLEOTIDE RELEASE FACTOR"/>
    <property type="match status" value="1"/>
</dbReference>
<keyword evidence="5" id="KW-1185">Reference proteome</keyword>
<dbReference type="Gene3D" id="3.40.1000.10">
    <property type="entry name" value="Mog1/PsbP, alpha/beta/alpha sandwich"/>
    <property type="match status" value="1"/>
</dbReference>
<dbReference type="GO" id="GO:0005085">
    <property type="term" value="F:guanyl-nucleotide exchange factor activity"/>
    <property type="evidence" value="ECO:0007669"/>
    <property type="project" value="TreeGrafter"/>
</dbReference>
<dbReference type="OrthoDB" id="10255285at2759"/>
<dbReference type="GO" id="GO:0005634">
    <property type="term" value="C:nucleus"/>
    <property type="evidence" value="ECO:0007669"/>
    <property type="project" value="TreeGrafter"/>
</dbReference>
<reference evidence="4 5" key="1">
    <citation type="submission" date="2020-08" db="EMBL/GenBank/DDBJ databases">
        <authorList>
            <person name="Hejnol A."/>
        </authorList>
    </citation>
    <scope>NUCLEOTIDE SEQUENCE [LARGE SCALE GENOMIC DNA]</scope>
</reference>
<dbReference type="Proteomes" id="UP000549394">
    <property type="component" value="Unassembled WGS sequence"/>
</dbReference>
<keyword evidence="2" id="KW-0813">Transport</keyword>
<organism evidence="4 5">
    <name type="scientific">Dimorphilus gyrociliatus</name>
    <dbReference type="NCBI Taxonomy" id="2664684"/>
    <lineage>
        <taxon>Eukaryota</taxon>
        <taxon>Metazoa</taxon>
        <taxon>Spiralia</taxon>
        <taxon>Lophotrochozoa</taxon>
        <taxon>Annelida</taxon>
        <taxon>Polychaeta</taxon>
        <taxon>Polychaeta incertae sedis</taxon>
        <taxon>Dinophilidae</taxon>
        <taxon>Dimorphilus</taxon>
    </lineage>
</organism>
<evidence type="ECO:0000256" key="3">
    <source>
        <dbReference type="ARBA" id="ARBA00022927"/>
    </source>
</evidence>
<name>A0A7I8W9Z1_9ANNE</name>
<dbReference type="GO" id="GO:0044325">
    <property type="term" value="F:transmembrane transporter binding"/>
    <property type="evidence" value="ECO:0007669"/>
    <property type="project" value="TreeGrafter"/>
</dbReference>
<gene>
    <name evidence="4" type="ORF">DGYR_LOCUS12400</name>
</gene>
<evidence type="ECO:0000256" key="2">
    <source>
        <dbReference type="ARBA" id="ARBA00022448"/>
    </source>
</evidence>
<dbReference type="PANTHER" id="PTHR15837">
    <property type="entry name" value="RAN GUANINE NUCLEOTIDE RELEASE FACTOR"/>
    <property type="match status" value="1"/>
</dbReference>
<dbReference type="GO" id="GO:0017080">
    <property type="term" value="F:sodium channel regulator activity"/>
    <property type="evidence" value="ECO:0007669"/>
    <property type="project" value="TreeGrafter"/>
</dbReference>
<evidence type="ECO:0000313" key="5">
    <source>
        <dbReference type="Proteomes" id="UP000549394"/>
    </source>
</evidence>
<proteinExistence type="inferred from homology"/>
<sequence length="185" mass="20920">MPAKETPLFGGYMSTILPQNLTDASNIRQIPDNQEVFLSQNDQSFIIELMEYVDKSDEDAIRTHFEDLSEANDANNPENSKINSIEKIENSKHSLNGCESAYYVYGTQMVSKFKEQARNRVDLHLVLFRLPQYLTDILVTFNNPVIVDTQSSSFDQATAVSTALTKEDFEKITTNLKLLDPALFG</sequence>
<dbReference type="InterPro" id="IPR007681">
    <property type="entry name" value="Mog1"/>
</dbReference>
<dbReference type="InterPro" id="IPR016123">
    <property type="entry name" value="Mog1/PsbP_a/b/a-sand"/>
</dbReference>
<dbReference type="GO" id="GO:0042391">
    <property type="term" value="P:regulation of membrane potential"/>
    <property type="evidence" value="ECO:0007669"/>
    <property type="project" value="TreeGrafter"/>
</dbReference>
<dbReference type="GO" id="GO:0006606">
    <property type="term" value="P:protein import into nucleus"/>
    <property type="evidence" value="ECO:0007669"/>
    <property type="project" value="TreeGrafter"/>
</dbReference>
<comment type="caution">
    <text evidence="4">The sequence shown here is derived from an EMBL/GenBank/DDBJ whole genome shotgun (WGS) entry which is preliminary data.</text>
</comment>
<dbReference type="Pfam" id="PF04603">
    <property type="entry name" value="Mog1"/>
    <property type="match status" value="1"/>
</dbReference>
<dbReference type="SUPFAM" id="SSF55724">
    <property type="entry name" value="Mog1p/PsbP-like"/>
    <property type="match status" value="1"/>
</dbReference>
<protein>
    <submittedName>
        <fullName evidence="4">DgyrCDS13172</fullName>
    </submittedName>
</protein>
<dbReference type="AlphaFoldDB" id="A0A7I8W9Z1"/>
<keyword evidence="3" id="KW-0653">Protein transport</keyword>